<dbReference type="SMART" id="SM00849">
    <property type="entry name" value="Lactamase_B"/>
    <property type="match status" value="1"/>
</dbReference>
<dbReference type="Proteomes" id="UP000058857">
    <property type="component" value="Chromosome 1"/>
</dbReference>
<dbReference type="EMBL" id="CP012029">
    <property type="protein sequence ID" value="ALO26845.1"/>
    <property type="molecule type" value="Genomic_DNA"/>
</dbReference>
<name>A0A0E3B0W4_LEPBO</name>
<sequence length="318" mass="35890">MIVQLYGTRGSISSPLRTREYIQKVTQILELVRKAGPDTLMDIQKFISKLPPYLTQVVGGNTTCVSVTSSNGRRMIFDCGTGLRVLGDELMRKEFQNGEGKIALFFSHTHWDHIQGIPFFKPIYIPGNELHFYSPYPDLQERLERQQSPEFFPIPFSALASTKLFTCLSLGETLDLEGNCKVSFYPLKHPGGSFAYRVEENGKVFIFATDAEFTGEDFDSVTEMKPFFENADLLVLDAQYTLDESFQKFDWGHTSYTMAVNCAVAWNVKKLVLTHHEPVYADDVLDIILEEARAHAVSLGNSSIRVELAVEGNVYKLS</sequence>
<dbReference type="SUPFAM" id="SSF56281">
    <property type="entry name" value="Metallo-hydrolase/oxidoreductase"/>
    <property type="match status" value="1"/>
</dbReference>
<dbReference type="InterPro" id="IPR001279">
    <property type="entry name" value="Metallo-B-lactamas"/>
</dbReference>
<dbReference type="AlphaFoldDB" id="A0A0E3B0W4"/>
<dbReference type="Pfam" id="PF12706">
    <property type="entry name" value="Lactamase_B_2"/>
    <property type="match status" value="1"/>
</dbReference>
<organism evidence="2">
    <name type="scientific">Leptospira borgpetersenii serovar Ballum</name>
    <dbReference type="NCBI Taxonomy" id="280505"/>
    <lineage>
        <taxon>Bacteria</taxon>
        <taxon>Pseudomonadati</taxon>
        <taxon>Spirochaetota</taxon>
        <taxon>Spirochaetia</taxon>
        <taxon>Leptospirales</taxon>
        <taxon>Leptospiraceae</taxon>
        <taxon>Leptospira</taxon>
    </lineage>
</organism>
<feature type="domain" description="Metallo-beta-lactamase" evidence="1">
    <location>
        <begin position="61"/>
        <end position="253"/>
    </location>
</feature>
<dbReference type="Gene3D" id="3.60.15.10">
    <property type="entry name" value="Ribonuclease Z/Hydroxyacylglutathione hydrolase-like"/>
    <property type="match status" value="1"/>
</dbReference>
<protein>
    <submittedName>
        <fullName evidence="2">Beta-lactamase family protein</fullName>
    </submittedName>
</protein>
<dbReference type="InterPro" id="IPR036866">
    <property type="entry name" value="RibonucZ/Hydroxyglut_hydro"/>
</dbReference>
<dbReference type="PATRIC" id="fig|280505.15.peg.2557"/>
<dbReference type="RefSeq" id="WP_002742765.1">
    <property type="nucleotide sequence ID" value="NZ_CP012029.1"/>
</dbReference>
<gene>
    <name evidence="2" type="ORF">LBBP_02618</name>
</gene>
<proteinExistence type="predicted"/>
<dbReference type="PANTHER" id="PTHR42663:SF4">
    <property type="entry name" value="SLL1036 PROTEIN"/>
    <property type="match status" value="1"/>
</dbReference>
<accession>A0A0E3B0W4</accession>
<evidence type="ECO:0000313" key="3">
    <source>
        <dbReference type="Proteomes" id="UP000058857"/>
    </source>
</evidence>
<evidence type="ECO:0000259" key="1">
    <source>
        <dbReference type="SMART" id="SM00849"/>
    </source>
</evidence>
<dbReference type="PANTHER" id="PTHR42663">
    <property type="entry name" value="HYDROLASE C777.06C-RELATED-RELATED"/>
    <property type="match status" value="1"/>
</dbReference>
<reference evidence="2 3" key="1">
    <citation type="journal article" date="2015" name="PLoS Negl. Trop. Dis.">
        <title>Distribution of Plasmids in Distinct Leptospira Pathogenic Species.</title>
        <authorList>
            <person name="Wang Y."/>
            <person name="Zhuang X."/>
            <person name="Zhong Y."/>
            <person name="Zhang C."/>
            <person name="Zhang Y."/>
            <person name="Zeng L."/>
            <person name="Zhu Y."/>
            <person name="He P."/>
            <person name="Dong K."/>
            <person name="Pal U."/>
            <person name="Guo X."/>
            <person name="Qin J."/>
        </authorList>
    </citation>
    <scope>NUCLEOTIDE SEQUENCE [LARGE SCALE GENOMIC DNA]</scope>
    <source>
        <strain evidence="2 3">56604</strain>
    </source>
</reference>
<evidence type="ECO:0000313" key="2">
    <source>
        <dbReference type="EMBL" id="ALO26845.1"/>
    </source>
</evidence>
<dbReference type="CDD" id="cd07715">
    <property type="entry name" value="TaR3-like_MBL-fold"/>
    <property type="match status" value="1"/>
</dbReference>